<dbReference type="PANTHER" id="PTHR48207">
    <property type="entry name" value="SUCCINATE--HYDROXYMETHYLGLUTARATE COA-TRANSFERASE"/>
    <property type="match status" value="1"/>
</dbReference>
<evidence type="ECO:0000256" key="1">
    <source>
        <dbReference type="ARBA" id="ARBA00022679"/>
    </source>
</evidence>
<reference evidence="4 5" key="1">
    <citation type="submission" date="2020-04" db="EMBL/GenBank/DDBJ databases">
        <title>Ramlibacter sp. G-1-2-2 isolated from soil.</title>
        <authorList>
            <person name="Dahal R.H."/>
        </authorList>
    </citation>
    <scope>NUCLEOTIDE SEQUENCE [LARGE SCALE GENOMIC DNA]</scope>
    <source>
        <strain evidence="4 5">G-1-2-2</strain>
    </source>
</reference>
<dbReference type="InterPro" id="IPR023606">
    <property type="entry name" value="CoA-Trfase_III_dom_1_sf"/>
</dbReference>
<dbReference type="EMBL" id="JABBFX010000001">
    <property type="protein sequence ID" value="NML44351.1"/>
    <property type="molecule type" value="Genomic_DNA"/>
</dbReference>
<dbReference type="InterPro" id="IPR045851">
    <property type="entry name" value="AMP-bd_C_sf"/>
</dbReference>
<evidence type="ECO:0000259" key="3">
    <source>
        <dbReference type="Pfam" id="PF13193"/>
    </source>
</evidence>
<dbReference type="Gene3D" id="3.40.50.10540">
    <property type="entry name" value="Crotonobetainyl-coa:carnitine coa-transferase, domain 1"/>
    <property type="match status" value="1"/>
</dbReference>
<dbReference type="SUPFAM" id="SSF89796">
    <property type="entry name" value="CoA-transferase family III (CaiB/BaiF)"/>
    <property type="match status" value="1"/>
</dbReference>
<dbReference type="PROSITE" id="PS00455">
    <property type="entry name" value="AMP_BINDING"/>
    <property type="match status" value="1"/>
</dbReference>
<dbReference type="SUPFAM" id="SSF56801">
    <property type="entry name" value="Acetyl-CoA synthetase-like"/>
    <property type="match status" value="1"/>
</dbReference>
<gene>
    <name evidence="4" type="ORF">HHL11_11355</name>
</gene>
<feature type="domain" description="AMP-dependent synthetase/ligase" evidence="2">
    <location>
        <begin position="36"/>
        <end position="385"/>
    </location>
</feature>
<comment type="caution">
    <text evidence="4">The sequence shown here is derived from an EMBL/GenBank/DDBJ whole genome shotgun (WGS) entry which is preliminary data.</text>
</comment>
<dbReference type="InterPro" id="IPR003673">
    <property type="entry name" value="CoA-Trfase_fam_III"/>
</dbReference>
<dbReference type="RefSeq" id="WP_169418488.1">
    <property type="nucleotide sequence ID" value="NZ_JABBFX010000001.1"/>
</dbReference>
<name>A0A848H480_9BURK</name>
<keyword evidence="5" id="KW-1185">Reference proteome</keyword>
<keyword evidence="1" id="KW-0808">Transferase</keyword>
<dbReference type="PANTHER" id="PTHR48207:SF3">
    <property type="entry name" value="SUCCINATE--HYDROXYMETHYLGLUTARATE COA-TRANSFERASE"/>
    <property type="match status" value="1"/>
</dbReference>
<dbReference type="InterPro" id="IPR044855">
    <property type="entry name" value="CoA-Trfase_III_dom3_sf"/>
</dbReference>
<evidence type="ECO:0000313" key="5">
    <source>
        <dbReference type="Proteomes" id="UP000541185"/>
    </source>
</evidence>
<proteinExistence type="predicted"/>
<sequence>MSARWSREVVDGVVNGHPCRVYAQRPRSLGELLLDAQRWAARPFLVQGERRLSGDDHARAVARVADVLRRRGIRPGDRVMLLGYNQVEWLVAFWALQCCGATAVLGNAWWSDEETAHALAQSAPVLVITDRGAERALPAGLARLAFAELRPLVEAGESLPLQVDPVDEDAPALVVFSSGTTGQAKGVLMSHRGVIANIQNLLALQGRLPSELSPGHPGTVSLMTMPLFHLAGVQISFMTLLSGGKLVVTEGRFEPVQVLRLIEAEQVRAWGAVPTMVARVIRHEDFGRYDTGSLSSIPMGGAAIPHELRAEIAAAFPKTAKRVGSMYGLTEAGGVLAAGSGADLEGRPNCVGRPLASVEVRIRGANAEGVGEIIARTPTATLGYLGESETVCDAEGWIASGDLGRFDGEGFLYVVGRSKDTIIRGGENIASQHVERCLRTHPAVLEAAVVPLPHADLGEEVGAAIVLREGAAATVQELTEHARKHLARFEVPTRWWLRRDALPTNASGKVVKRELVANWPAEPARGVLHGIRVLDLTQMVAGPLCTMMLGDLGAEVLKVEPPEGDSSRQIGRNRPSGESDYFLSVNRNKRSVVLDLKKEQGRATLQALAAHSDVLVENFRPGTMERLGIGYEALHAANPGLVYCALSGFGQDGPYRDRPALDPVIQAMSGVMQLTGTPASGPLKTGMLISDFVPPLFGAIGILGALYARRDSGQGQRVDVSMLDATVFSMVPREGYFFSTGKTPERLGNAHYQLSPWNTYATADGRHVMVVAHTEKFWRALAQATGCEDMLADERFASNGERMRHRDVLDQRLAAAFAGAPLAAWSERLEAAGVLFAPVRDFEEVFADPVVQQMVERVAHPTAGSVEVLRNPIRLSANPASIRRAPPLLGEHTAEVKASLAAGA</sequence>
<dbReference type="Gene3D" id="3.30.1540.10">
    <property type="entry name" value="formyl-coa transferase, domain 3"/>
    <property type="match status" value="1"/>
</dbReference>
<dbReference type="InterPro" id="IPR042099">
    <property type="entry name" value="ANL_N_sf"/>
</dbReference>
<evidence type="ECO:0000313" key="4">
    <source>
        <dbReference type="EMBL" id="NML44351.1"/>
    </source>
</evidence>
<dbReference type="Pfam" id="PF00501">
    <property type="entry name" value="AMP-binding"/>
    <property type="match status" value="1"/>
</dbReference>
<protein>
    <submittedName>
        <fullName evidence="4">AMP-binding protein</fullName>
    </submittedName>
</protein>
<evidence type="ECO:0000259" key="2">
    <source>
        <dbReference type="Pfam" id="PF00501"/>
    </source>
</evidence>
<dbReference type="AlphaFoldDB" id="A0A848H480"/>
<dbReference type="Gene3D" id="3.30.300.30">
    <property type="match status" value="1"/>
</dbReference>
<dbReference type="Proteomes" id="UP000541185">
    <property type="component" value="Unassembled WGS sequence"/>
</dbReference>
<dbReference type="InterPro" id="IPR050483">
    <property type="entry name" value="CoA-transferase_III_domain"/>
</dbReference>
<dbReference type="InterPro" id="IPR000873">
    <property type="entry name" value="AMP-dep_synth/lig_dom"/>
</dbReference>
<dbReference type="Gene3D" id="3.40.50.12780">
    <property type="entry name" value="N-terminal domain of ligase-like"/>
    <property type="match status" value="1"/>
</dbReference>
<dbReference type="Pfam" id="PF13193">
    <property type="entry name" value="AMP-binding_C"/>
    <property type="match status" value="1"/>
</dbReference>
<dbReference type="GO" id="GO:0008410">
    <property type="term" value="F:CoA-transferase activity"/>
    <property type="evidence" value="ECO:0007669"/>
    <property type="project" value="TreeGrafter"/>
</dbReference>
<dbReference type="InterPro" id="IPR020845">
    <property type="entry name" value="AMP-binding_CS"/>
</dbReference>
<dbReference type="Pfam" id="PF02515">
    <property type="entry name" value="CoA_transf_3"/>
    <property type="match status" value="1"/>
</dbReference>
<accession>A0A848H480</accession>
<dbReference type="InterPro" id="IPR025110">
    <property type="entry name" value="AMP-bd_C"/>
</dbReference>
<feature type="domain" description="AMP-binding enzyme C-terminal" evidence="3">
    <location>
        <begin position="434"/>
        <end position="509"/>
    </location>
</feature>
<organism evidence="4 5">
    <name type="scientific">Ramlibacter agri</name>
    <dbReference type="NCBI Taxonomy" id="2728837"/>
    <lineage>
        <taxon>Bacteria</taxon>
        <taxon>Pseudomonadati</taxon>
        <taxon>Pseudomonadota</taxon>
        <taxon>Betaproteobacteria</taxon>
        <taxon>Burkholderiales</taxon>
        <taxon>Comamonadaceae</taxon>
        <taxon>Ramlibacter</taxon>
    </lineage>
</organism>